<keyword evidence="3" id="KW-1185">Reference proteome</keyword>
<protein>
    <submittedName>
        <fullName evidence="2">Uncharacterized protein</fullName>
    </submittedName>
</protein>
<reference evidence="2" key="2">
    <citation type="submission" date="2023-06" db="EMBL/GenBank/DDBJ databases">
        <authorList>
            <consortium name="Lawrence Berkeley National Laboratory"/>
            <person name="Haridas S."/>
            <person name="Hensen N."/>
            <person name="Bonometti L."/>
            <person name="Westerberg I."/>
            <person name="Brannstrom I.O."/>
            <person name="Guillou S."/>
            <person name="Cros-Aarteil S."/>
            <person name="Calhoun S."/>
            <person name="Kuo A."/>
            <person name="Mondo S."/>
            <person name="Pangilinan J."/>
            <person name="Riley R."/>
            <person name="Labutti K."/>
            <person name="Andreopoulos B."/>
            <person name="Lipzen A."/>
            <person name="Chen C."/>
            <person name="Yanf M."/>
            <person name="Daum C."/>
            <person name="Ng V."/>
            <person name="Clum A."/>
            <person name="Steindorff A."/>
            <person name="Ohm R."/>
            <person name="Martin F."/>
            <person name="Silar P."/>
            <person name="Natvig D."/>
            <person name="Lalanne C."/>
            <person name="Gautier V."/>
            <person name="Ament-Velasquez S.L."/>
            <person name="Kruys A."/>
            <person name="Hutchinson M.I."/>
            <person name="Powell A.J."/>
            <person name="Barry K."/>
            <person name="Miller A.N."/>
            <person name="Grigoriev I.V."/>
            <person name="Debuchy R."/>
            <person name="Gladieux P."/>
            <person name="Thoren M.H."/>
            <person name="Johannesson H."/>
        </authorList>
    </citation>
    <scope>NUCLEOTIDE SEQUENCE</scope>
    <source>
        <strain evidence="2">CBS 560.94</strain>
    </source>
</reference>
<comment type="caution">
    <text evidence="2">The sequence shown here is derived from an EMBL/GenBank/DDBJ whole genome shotgun (WGS) entry which is preliminary data.</text>
</comment>
<organism evidence="2 3">
    <name type="scientific">Neurospora tetraspora</name>
    <dbReference type="NCBI Taxonomy" id="94610"/>
    <lineage>
        <taxon>Eukaryota</taxon>
        <taxon>Fungi</taxon>
        <taxon>Dikarya</taxon>
        <taxon>Ascomycota</taxon>
        <taxon>Pezizomycotina</taxon>
        <taxon>Sordariomycetes</taxon>
        <taxon>Sordariomycetidae</taxon>
        <taxon>Sordariales</taxon>
        <taxon>Sordariaceae</taxon>
        <taxon>Neurospora</taxon>
    </lineage>
</organism>
<feature type="compositionally biased region" description="Basic and acidic residues" evidence="1">
    <location>
        <begin position="101"/>
        <end position="110"/>
    </location>
</feature>
<accession>A0AAE0J933</accession>
<dbReference type="RefSeq" id="XP_062678253.1">
    <property type="nucleotide sequence ID" value="XM_062822914.1"/>
</dbReference>
<feature type="region of interest" description="Disordered" evidence="1">
    <location>
        <begin position="180"/>
        <end position="219"/>
    </location>
</feature>
<dbReference type="EMBL" id="JAUEPP010000007">
    <property type="protein sequence ID" value="KAK3338893.1"/>
    <property type="molecule type" value="Genomic_DNA"/>
</dbReference>
<sequence>MAQPQLRRRTSLRDKLIVWQNPTSVLDTVPDNEEERPRYVYQPQHAAADFSRLTIKPPSSVLHECRPCITGSETSRISRSQTRATRRAYRRPESANPLAEIRFRGQRRDMASPSSQQEHSRLSHLPRQPTQTATRPVPLTDYELFVAQAELEERAHQELMQTMEAQLHDSFHDLVRPDPHQQFASLSPTSLGAGSTAVAGTSRTTTGNKSRASRTSWAPSYANGGTVADIIASEAHHVSAKHQSHKDSKSHTVMAKGVKGSIHRSGTAHGVSNDNHTPQPKALTLKRQASFAQRIAEYIRPPRPDVVDSCRNETTLTLTRSGSRAGLRRLVAVPIHHIETLAE</sequence>
<dbReference type="Proteomes" id="UP001278500">
    <property type="component" value="Unassembled WGS sequence"/>
</dbReference>
<dbReference type="AlphaFoldDB" id="A0AAE0J933"/>
<evidence type="ECO:0000256" key="1">
    <source>
        <dbReference type="SAM" id="MobiDB-lite"/>
    </source>
</evidence>
<name>A0AAE0J933_9PEZI</name>
<evidence type="ECO:0000313" key="2">
    <source>
        <dbReference type="EMBL" id="KAK3338893.1"/>
    </source>
</evidence>
<dbReference type="GeneID" id="87860068"/>
<feature type="compositionally biased region" description="Polar residues" evidence="1">
    <location>
        <begin position="182"/>
        <end position="218"/>
    </location>
</feature>
<reference evidence="2" key="1">
    <citation type="journal article" date="2023" name="Mol. Phylogenet. Evol.">
        <title>Genome-scale phylogeny and comparative genomics of the fungal order Sordariales.</title>
        <authorList>
            <person name="Hensen N."/>
            <person name="Bonometti L."/>
            <person name="Westerberg I."/>
            <person name="Brannstrom I.O."/>
            <person name="Guillou S."/>
            <person name="Cros-Aarteil S."/>
            <person name="Calhoun S."/>
            <person name="Haridas S."/>
            <person name="Kuo A."/>
            <person name="Mondo S."/>
            <person name="Pangilinan J."/>
            <person name="Riley R."/>
            <person name="LaButti K."/>
            <person name="Andreopoulos B."/>
            <person name="Lipzen A."/>
            <person name="Chen C."/>
            <person name="Yan M."/>
            <person name="Daum C."/>
            <person name="Ng V."/>
            <person name="Clum A."/>
            <person name="Steindorff A."/>
            <person name="Ohm R.A."/>
            <person name="Martin F."/>
            <person name="Silar P."/>
            <person name="Natvig D.O."/>
            <person name="Lalanne C."/>
            <person name="Gautier V."/>
            <person name="Ament-Velasquez S.L."/>
            <person name="Kruys A."/>
            <person name="Hutchinson M.I."/>
            <person name="Powell A.J."/>
            <person name="Barry K."/>
            <person name="Miller A.N."/>
            <person name="Grigoriev I.V."/>
            <person name="Debuchy R."/>
            <person name="Gladieux P."/>
            <person name="Hiltunen Thoren M."/>
            <person name="Johannesson H."/>
        </authorList>
    </citation>
    <scope>NUCLEOTIDE SEQUENCE</scope>
    <source>
        <strain evidence="2">CBS 560.94</strain>
    </source>
</reference>
<proteinExistence type="predicted"/>
<evidence type="ECO:0000313" key="3">
    <source>
        <dbReference type="Proteomes" id="UP001278500"/>
    </source>
</evidence>
<gene>
    <name evidence="2" type="ORF">B0H65DRAFT_283778</name>
</gene>
<feature type="region of interest" description="Disordered" evidence="1">
    <location>
        <begin position="73"/>
        <end position="139"/>
    </location>
</feature>
<feature type="compositionally biased region" description="Polar residues" evidence="1">
    <location>
        <begin position="73"/>
        <end position="83"/>
    </location>
</feature>